<dbReference type="AlphaFoldDB" id="A8A8N7"/>
<dbReference type="STRING" id="453591.Igni_0105"/>
<dbReference type="EMBL" id="CP000816">
    <property type="protein sequence ID" value="ABU81289.1"/>
    <property type="molecule type" value="Genomic_DNA"/>
</dbReference>
<dbReference type="eggNOG" id="arCOG04253">
    <property type="taxonomic scope" value="Archaea"/>
</dbReference>
<evidence type="ECO:0008006" key="3">
    <source>
        <dbReference type="Google" id="ProtNLM"/>
    </source>
</evidence>
<proteinExistence type="predicted"/>
<evidence type="ECO:0000313" key="2">
    <source>
        <dbReference type="Proteomes" id="UP000000262"/>
    </source>
</evidence>
<dbReference type="GeneID" id="5561909"/>
<dbReference type="PANTHER" id="PTHR38597">
    <property type="entry name" value="BLL3834 PROTEIN"/>
    <property type="match status" value="1"/>
</dbReference>
<evidence type="ECO:0000313" key="1">
    <source>
        <dbReference type="EMBL" id="ABU81289.1"/>
    </source>
</evidence>
<accession>A8A8N7</accession>
<dbReference type="PANTHER" id="PTHR38597:SF1">
    <property type="entry name" value="BLL3834 PROTEIN"/>
    <property type="match status" value="1"/>
</dbReference>
<protein>
    <recommendedName>
        <fullName evidence="3">DUF763 domain-containing protein</fullName>
    </recommendedName>
</protein>
<dbReference type="KEGG" id="iho:Igni_0105"/>
<dbReference type="RefSeq" id="WP_011998141.1">
    <property type="nucleotide sequence ID" value="NC_009776.1"/>
</dbReference>
<keyword evidence="2" id="KW-1185">Reference proteome</keyword>
<dbReference type="Proteomes" id="UP000000262">
    <property type="component" value="Chromosome"/>
</dbReference>
<dbReference type="PhylomeDB" id="A8A8N7"/>
<reference evidence="1 2" key="1">
    <citation type="journal article" date="2008" name="Genome Biol.">
        <title>A genomic analysis of the archaeal system Ignicoccus hospitalis-Nanoarchaeum equitans.</title>
        <authorList>
            <person name="Podar M."/>
            <person name="Anderson I."/>
            <person name="Makarova K.S."/>
            <person name="Elkins J.G."/>
            <person name="Ivanova N."/>
            <person name="Wall M.A."/>
            <person name="Lykidis A."/>
            <person name="Mavromatis K."/>
            <person name="Sun H."/>
            <person name="Hudson M.E."/>
            <person name="Chen W."/>
            <person name="Deciu C."/>
            <person name="Hutchison D."/>
            <person name="Eads J.R."/>
            <person name="Anderson A."/>
            <person name="Fernandes F."/>
            <person name="Szeto E."/>
            <person name="Lapidus A."/>
            <person name="Kyrpides N.C."/>
            <person name="Saier M.H.Jr."/>
            <person name="Richardson P.M."/>
            <person name="Rachel R."/>
            <person name="Huber H."/>
            <person name="Eisen J.A."/>
            <person name="Koonin E.V."/>
            <person name="Keller M."/>
            <person name="Stetter K.O."/>
        </authorList>
    </citation>
    <scope>NUCLEOTIDE SEQUENCE [LARGE SCALE GENOMIC DNA]</scope>
    <source>
        <strain evidence="2">KIN4/I / DSM 18386 / JCM 14125</strain>
    </source>
</reference>
<organism evidence="1 2">
    <name type="scientific">Ignicoccus hospitalis (strain KIN4/I / DSM 18386 / JCM 14125)</name>
    <dbReference type="NCBI Taxonomy" id="453591"/>
    <lineage>
        <taxon>Archaea</taxon>
        <taxon>Thermoproteota</taxon>
        <taxon>Thermoprotei</taxon>
        <taxon>Desulfurococcales</taxon>
        <taxon>Desulfurococcaceae</taxon>
        <taxon>Ignicoccus</taxon>
    </lineage>
</organism>
<sequence>MVSWSELPLHGGKVPPHLLVRMKGLAKAIVEVMVEEWGPDELVYRLSDPFWFQAFNNVIGMDWDSSGSTTVVLGVLKEISWKEDLGFLVLGGKGKKMLKVKEEAEVAAKRLNVDPEELRRVSKASARLDSALLQDGYEVYIHSLIVSERAWTVVQQGMNEELALARRYQLNHLNAPWEVPHSAVAGRRGEALDLTSKASIKTIDISLDIIDEGPKRVLSLLKSATAALKGQRNLRGEVLRGPQLKFYYPVRPSPQLERALADLYEFRPKRREELLVAPGAGPKVMRALALISHLIYGAAPSFEDPVTVPLDPFLYSYAVGGKDGVPYPYDVKTADEVIKILEEVVARAKVGEKERLRALRRLSEMVENLHARGA</sequence>
<dbReference type="InterPro" id="IPR008482">
    <property type="entry name" value="DUF763"/>
</dbReference>
<dbReference type="HOGENOM" id="CLU_061722_0_0_2"/>
<gene>
    <name evidence="1" type="ordered locus">Igni_0105</name>
</gene>
<dbReference type="Pfam" id="PF05559">
    <property type="entry name" value="DUF763"/>
    <property type="match status" value="1"/>
</dbReference>
<dbReference type="OrthoDB" id="9948at2157"/>
<name>A8A8N7_IGNH4</name>